<feature type="signal peptide" evidence="2">
    <location>
        <begin position="1"/>
        <end position="23"/>
    </location>
</feature>
<sequence length="227" mass="24133">MKRLLMLMAALMAVLMVVGTASAELLGIKGSYEGNRPDIEFNNTGVITYDADTNLFTLTATDEKLVLPDGTVYWLSGPGFTTTLSLQIYVDESGNLTGGVTGYDMVEKVTKGCFEIDGVTYSAGDVLLQAEVKAFGWGTGTGGVPAFDFLFDTISGGLVNQYLWPSPAPLTAAWVETGVATYSWDSDFTLDNAKGDKMVTPAPPTLLLLGSGLLGFGLLSRRRKGNT</sequence>
<accession>A0A7C1ZNR8</accession>
<dbReference type="NCBIfam" id="TIGR02595">
    <property type="entry name" value="PEP_CTERM"/>
    <property type="match status" value="1"/>
</dbReference>
<proteinExistence type="predicted"/>
<feature type="transmembrane region" description="Helical" evidence="1">
    <location>
        <begin position="202"/>
        <end position="219"/>
    </location>
</feature>
<keyword evidence="1" id="KW-0812">Transmembrane</keyword>
<dbReference type="Proteomes" id="UP000885738">
    <property type="component" value="Unassembled WGS sequence"/>
</dbReference>
<protein>
    <submittedName>
        <fullName evidence="3">PEP-CTERM sorting domain-containing protein</fullName>
    </submittedName>
</protein>
<keyword evidence="2" id="KW-0732">Signal</keyword>
<keyword evidence="1" id="KW-1133">Transmembrane helix</keyword>
<dbReference type="AlphaFoldDB" id="A0A7C1ZNR8"/>
<dbReference type="EMBL" id="DRIH01000150">
    <property type="protein sequence ID" value="HEC68027.1"/>
    <property type="molecule type" value="Genomic_DNA"/>
</dbReference>
<reference evidence="3" key="1">
    <citation type="journal article" date="2020" name="mSystems">
        <title>Genome- and Community-Level Interaction Insights into Carbon Utilization and Element Cycling Functions of Hydrothermarchaeota in Hydrothermal Sediment.</title>
        <authorList>
            <person name="Zhou Z."/>
            <person name="Liu Y."/>
            <person name="Xu W."/>
            <person name="Pan J."/>
            <person name="Luo Z.H."/>
            <person name="Li M."/>
        </authorList>
    </citation>
    <scope>NUCLEOTIDE SEQUENCE [LARGE SCALE GENOMIC DNA]</scope>
    <source>
        <strain evidence="3">HyVt-389</strain>
    </source>
</reference>
<evidence type="ECO:0000256" key="2">
    <source>
        <dbReference type="SAM" id="SignalP"/>
    </source>
</evidence>
<comment type="caution">
    <text evidence="3">The sequence shown here is derived from an EMBL/GenBank/DDBJ whole genome shotgun (WGS) entry which is preliminary data.</text>
</comment>
<organism evidence="3">
    <name type="scientific">Desulfofervidus auxilii</name>
    <dbReference type="NCBI Taxonomy" id="1621989"/>
    <lineage>
        <taxon>Bacteria</taxon>
        <taxon>Pseudomonadati</taxon>
        <taxon>Thermodesulfobacteriota</taxon>
        <taxon>Candidatus Desulfofervidia</taxon>
        <taxon>Candidatus Desulfofervidales</taxon>
        <taxon>Candidatus Desulfofervidaceae</taxon>
        <taxon>Candidatus Desulfofervidus</taxon>
    </lineage>
</organism>
<feature type="chain" id="PRO_5028272147" evidence="2">
    <location>
        <begin position="24"/>
        <end position="227"/>
    </location>
</feature>
<gene>
    <name evidence="3" type="ORF">ENI35_04350</name>
</gene>
<dbReference type="InterPro" id="IPR013424">
    <property type="entry name" value="Ice-binding_C"/>
</dbReference>
<keyword evidence="1" id="KW-0472">Membrane</keyword>
<evidence type="ECO:0000313" key="3">
    <source>
        <dbReference type="EMBL" id="HEC68027.1"/>
    </source>
</evidence>
<name>A0A7C1ZNR8_DESA2</name>
<evidence type="ECO:0000256" key="1">
    <source>
        <dbReference type="SAM" id="Phobius"/>
    </source>
</evidence>